<reference evidence="10 11" key="1">
    <citation type="journal article" date="2018" name="Science">
        <title>The opium poppy genome and morphinan production.</title>
        <authorList>
            <person name="Guo L."/>
            <person name="Winzer T."/>
            <person name="Yang X."/>
            <person name="Li Y."/>
            <person name="Ning Z."/>
            <person name="He Z."/>
            <person name="Teodor R."/>
            <person name="Lu Y."/>
            <person name="Bowser T.A."/>
            <person name="Graham I.A."/>
            <person name="Ye K."/>
        </authorList>
    </citation>
    <scope>NUCLEOTIDE SEQUENCE [LARGE SCALE GENOMIC DNA]</scope>
    <source>
        <strain evidence="11">cv. HN1</strain>
        <tissue evidence="10">Leaves</tissue>
    </source>
</reference>
<evidence type="ECO:0000256" key="7">
    <source>
        <dbReference type="SAM" id="MobiDB-lite"/>
    </source>
</evidence>
<dbReference type="GO" id="GO:0003676">
    <property type="term" value="F:nucleic acid binding"/>
    <property type="evidence" value="ECO:0007669"/>
    <property type="project" value="InterPro"/>
</dbReference>
<keyword evidence="2" id="KW-0479">Metal-binding</keyword>
<name>A0A4Y7IJ44_PAPSO</name>
<dbReference type="Gramene" id="RZC48907">
    <property type="protein sequence ID" value="RZC48907"/>
    <property type="gene ID" value="C5167_017329"/>
</dbReference>
<evidence type="ECO:0000313" key="10">
    <source>
        <dbReference type="EMBL" id="RZC48907.1"/>
    </source>
</evidence>
<dbReference type="GO" id="GO:0008270">
    <property type="term" value="F:zinc ion binding"/>
    <property type="evidence" value="ECO:0007669"/>
    <property type="project" value="UniProtKB-KW"/>
</dbReference>
<dbReference type="STRING" id="3469.A0A4Y7IJ44"/>
<evidence type="ECO:0000313" key="11">
    <source>
        <dbReference type="Proteomes" id="UP000316621"/>
    </source>
</evidence>
<evidence type="ECO:0000256" key="6">
    <source>
        <dbReference type="PROSITE-ProRule" id="PRU00047"/>
    </source>
</evidence>
<dbReference type="SUPFAM" id="SSF57850">
    <property type="entry name" value="RING/U-box"/>
    <property type="match status" value="1"/>
</dbReference>
<keyword evidence="5" id="KW-0539">Nucleus</keyword>
<dbReference type="OrthoDB" id="106784at2759"/>
<comment type="subcellular location">
    <subcellularLocation>
        <location evidence="1">Nucleus</location>
    </subcellularLocation>
</comment>
<dbReference type="InterPro" id="IPR033489">
    <property type="entry name" value="RBBP6"/>
</dbReference>
<evidence type="ECO:0000256" key="3">
    <source>
        <dbReference type="ARBA" id="ARBA00022771"/>
    </source>
</evidence>
<evidence type="ECO:0000256" key="1">
    <source>
        <dbReference type="ARBA" id="ARBA00004123"/>
    </source>
</evidence>
<feature type="domain" description="CCHC-type" evidence="8">
    <location>
        <begin position="159"/>
        <end position="173"/>
    </location>
</feature>
<dbReference type="Pfam" id="PF13696">
    <property type="entry name" value="zf-CCHC_2"/>
    <property type="match status" value="1"/>
</dbReference>
<dbReference type="GO" id="GO:0006397">
    <property type="term" value="P:mRNA processing"/>
    <property type="evidence" value="ECO:0007669"/>
    <property type="project" value="InterPro"/>
</dbReference>
<dbReference type="PROSITE" id="PS50158">
    <property type="entry name" value="ZF_CCHC"/>
    <property type="match status" value="1"/>
</dbReference>
<dbReference type="GO" id="GO:0016567">
    <property type="term" value="P:protein ubiquitination"/>
    <property type="evidence" value="ECO:0007669"/>
    <property type="project" value="InterPro"/>
</dbReference>
<dbReference type="SUPFAM" id="SSF57756">
    <property type="entry name" value="Retrovirus zinc finger-like domains"/>
    <property type="match status" value="1"/>
</dbReference>
<evidence type="ECO:0000256" key="2">
    <source>
        <dbReference type="ARBA" id="ARBA00022723"/>
    </source>
</evidence>
<dbReference type="GO" id="GO:0005634">
    <property type="term" value="C:nucleus"/>
    <property type="evidence" value="ECO:0007669"/>
    <property type="project" value="UniProtKB-SubCell"/>
</dbReference>
<evidence type="ECO:0000259" key="8">
    <source>
        <dbReference type="PROSITE" id="PS50158"/>
    </source>
</evidence>
<feature type="region of interest" description="Disordered" evidence="7">
    <location>
        <begin position="86"/>
        <end position="128"/>
    </location>
</feature>
<dbReference type="PANTHER" id="PTHR15439:SF16">
    <property type="entry name" value="OS03G0335100 PROTEIN"/>
    <property type="match status" value="1"/>
</dbReference>
<evidence type="ECO:0008006" key="12">
    <source>
        <dbReference type="Google" id="ProtNLM"/>
    </source>
</evidence>
<dbReference type="Gene3D" id="4.10.60.10">
    <property type="entry name" value="Zinc finger, CCHC-type"/>
    <property type="match status" value="1"/>
</dbReference>
<feature type="domain" description="DWNN" evidence="9">
    <location>
        <begin position="3"/>
        <end position="75"/>
    </location>
</feature>
<dbReference type="Gene3D" id="3.10.20.90">
    <property type="entry name" value="Phosphatidylinositol 3-kinase Catalytic Subunit, Chain A, domain 1"/>
    <property type="match status" value="1"/>
</dbReference>
<dbReference type="Proteomes" id="UP000316621">
    <property type="component" value="Chromosome 2"/>
</dbReference>
<dbReference type="CDD" id="cd16620">
    <property type="entry name" value="vRING-HC-C4C4_RBBP6"/>
    <property type="match status" value="1"/>
</dbReference>
<dbReference type="InterPro" id="IPR025829">
    <property type="entry name" value="Zn_knuckle_CX2CX3GHX4C"/>
</dbReference>
<dbReference type="AlphaFoldDB" id="A0A4Y7IJ44"/>
<dbReference type="GO" id="GO:0061630">
    <property type="term" value="F:ubiquitin protein ligase activity"/>
    <property type="evidence" value="ECO:0007669"/>
    <property type="project" value="InterPro"/>
</dbReference>
<gene>
    <name evidence="10" type="ORF">C5167_017329</name>
</gene>
<accession>A0A4Y7IJ44</accession>
<feature type="compositionally biased region" description="Polar residues" evidence="7">
    <location>
        <begin position="387"/>
        <end position="399"/>
    </location>
</feature>
<feature type="compositionally biased region" description="Polar residues" evidence="7">
    <location>
        <begin position="112"/>
        <end position="128"/>
    </location>
</feature>
<keyword evidence="3 6" id="KW-0863">Zinc-finger</keyword>
<evidence type="ECO:0000256" key="5">
    <source>
        <dbReference type="ARBA" id="ARBA00023242"/>
    </source>
</evidence>
<dbReference type="Pfam" id="PF08783">
    <property type="entry name" value="DWNN"/>
    <property type="match status" value="1"/>
</dbReference>
<feature type="region of interest" description="Disordered" evidence="7">
    <location>
        <begin position="305"/>
        <end position="345"/>
    </location>
</feature>
<feature type="compositionally biased region" description="Basic and acidic residues" evidence="7">
    <location>
        <begin position="546"/>
        <end position="555"/>
    </location>
</feature>
<keyword evidence="4" id="KW-0862">Zinc</keyword>
<proteinExistence type="predicted"/>
<dbReference type="InterPro" id="IPR036875">
    <property type="entry name" value="Znf_CCHC_sf"/>
</dbReference>
<keyword evidence="11" id="KW-1185">Reference proteome</keyword>
<dbReference type="GO" id="GO:0006511">
    <property type="term" value="P:ubiquitin-dependent protein catabolic process"/>
    <property type="evidence" value="ECO:0007669"/>
    <property type="project" value="TreeGrafter"/>
</dbReference>
<feature type="compositionally biased region" description="Polar residues" evidence="7">
    <location>
        <begin position="305"/>
        <end position="334"/>
    </location>
</feature>
<dbReference type="PROSITE" id="PS51282">
    <property type="entry name" value="DWNN"/>
    <property type="match status" value="1"/>
</dbReference>
<feature type="compositionally biased region" description="Polar residues" evidence="7">
    <location>
        <begin position="558"/>
        <end position="578"/>
    </location>
</feature>
<feature type="compositionally biased region" description="Basic and acidic residues" evidence="7">
    <location>
        <begin position="97"/>
        <end position="111"/>
    </location>
</feature>
<sequence length="609" mass="67082">MAVYVKFKSVKDFFSVPVTSAYTSVSELKSLIRHSKKYGHGKDYDIIITNPLTNEDYSDDELILRNSSVLVRRIPGVPPPSIVIKSKKEEEEEEEKMEAKKALEAQEERSNSKLNNETVLTSQSQGVSNVSKGGISTMSSSFGPTGQGNFRVPPEGYICYRCRVPGHFIQHCPTNGDPEYYIKRLRPPTGIPKSMLMVNADGSYALPGAVAVMKPNGAASEKEVESIPSASGRVMNFPPELYCPLCKEVMKDAVLTRKCCFQSFCNECIRGNIISKSMCICGVKNIPVDDLIPNKTLRDTINSYLKSSDSSAGNTKSTLTTEDAGSARSSSLPKISSPADCGGSKTEKILSSVKEEISDAKEVANEGNHVGVLQQSLEKGKSKDEAQSSIQKEQSSASLVQKEVQQRKPPCDLGNKKKKEKKSFSSLGGKPLADGDLFWGTSEAIAAENYMGPFSTSAYNNSYWGMQYGMHGYMAPYNYYGYSHTAAPYGGMYTQNPFGGEQGPYAPCEREHIKDQEFSKEVSRSADRSSIKANEAQKRPMTKKSHSNENIDQHTSRTKSSSQGKQSRVTPDSSSQGKRSGVTPDRCDYSSDVDNGDDERNFKRNRFWY</sequence>
<feature type="region of interest" description="Disordered" evidence="7">
    <location>
        <begin position="516"/>
        <end position="609"/>
    </location>
</feature>
<dbReference type="InterPro" id="IPR014891">
    <property type="entry name" value="DWNN_domain"/>
</dbReference>
<dbReference type="Gene3D" id="3.30.40.10">
    <property type="entry name" value="Zinc/RING finger domain, C3HC4 (zinc finger)"/>
    <property type="match status" value="1"/>
</dbReference>
<dbReference type="EMBL" id="CM010716">
    <property type="protein sequence ID" value="RZC48907.1"/>
    <property type="molecule type" value="Genomic_DNA"/>
</dbReference>
<protein>
    <recommendedName>
        <fullName evidence="12">DWNN domain-containing protein</fullName>
    </recommendedName>
</protein>
<dbReference type="PANTHER" id="PTHR15439">
    <property type="entry name" value="RETINOBLASTOMA-BINDING PROTEIN 6"/>
    <property type="match status" value="1"/>
</dbReference>
<organism evidence="10 11">
    <name type="scientific">Papaver somniferum</name>
    <name type="common">Opium poppy</name>
    <dbReference type="NCBI Taxonomy" id="3469"/>
    <lineage>
        <taxon>Eukaryota</taxon>
        <taxon>Viridiplantae</taxon>
        <taxon>Streptophyta</taxon>
        <taxon>Embryophyta</taxon>
        <taxon>Tracheophyta</taxon>
        <taxon>Spermatophyta</taxon>
        <taxon>Magnoliopsida</taxon>
        <taxon>Ranunculales</taxon>
        <taxon>Papaveraceae</taxon>
        <taxon>Papaveroideae</taxon>
        <taxon>Papaver</taxon>
    </lineage>
</organism>
<evidence type="ECO:0000256" key="4">
    <source>
        <dbReference type="ARBA" id="ARBA00022833"/>
    </source>
</evidence>
<feature type="region of interest" description="Disordered" evidence="7">
    <location>
        <begin position="361"/>
        <end position="427"/>
    </location>
</feature>
<evidence type="ECO:0000259" key="9">
    <source>
        <dbReference type="PROSITE" id="PS51282"/>
    </source>
</evidence>
<dbReference type="InterPro" id="IPR013083">
    <property type="entry name" value="Znf_RING/FYVE/PHD"/>
</dbReference>
<dbReference type="SMART" id="SM01180">
    <property type="entry name" value="DWNN"/>
    <property type="match status" value="1"/>
</dbReference>
<dbReference type="InterPro" id="IPR001878">
    <property type="entry name" value="Znf_CCHC"/>
</dbReference>
<feature type="compositionally biased region" description="Basic and acidic residues" evidence="7">
    <location>
        <begin position="516"/>
        <end position="538"/>
    </location>
</feature>